<feature type="region of interest" description="Disordered" evidence="2">
    <location>
        <begin position="1"/>
        <end position="81"/>
    </location>
</feature>
<evidence type="ECO:0000313" key="3">
    <source>
        <dbReference type="EMBL" id="KAK3243102.1"/>
    </source>
</evidence>
<reference evidence="3 4" key="1">
    <citation type="journal article" date="2015" name="Genome Biol. Evol.">
        <title>Comparative Genomics of a Bacterivorous Green Alga Reveals Evolutionary Causalities and Consequences of Phago-Mixotrophic Mode of Nutrition.</title>
        <authorList>
            <person name="Burns J.A."/>
            <person name="Paasch A."/>
            <person name="Narechania A."/>
            <person name="Kim E."/>
        </authorList>
    </citation>
    <scope>NUCLEOTIDE SEQUENCE [LARGE SCALE GENOMIC DNA]</scope>
    <source>
        <strain evidence="3 4">PLY_AMNH</strain>
    </source>
</reference>
<dbReference type="InterPro" id="IPR052050">
    <property type="entry name" value="SecEffector_AnkRepeat"/>
</dbReference>
<keyword evidence="4" id="KW-1185">Reference proteome</keyword>
<dbReference type="PANTHER" id="PTHR46586">
    <property type="entry name" value="ANKYRIN REPEAT-CONTAINING PROTEIN"/>
    <property type="match status" value="1"/>
</dbReference>
<dbReference type="SUPFAM" id="SSF48403">
    <property type="entry name" value="Ankyrin repeat"/>
    <property type="match status" value="1"/>
</dbReference>
<dbReference type="EMBL" id="LGRX02033085">
    <property type="protein sequence ID" value="KAK3243102.1"/>
    <property type="molecule type" value="Genomic_DNA"/>
</dbReference>
<feature type="compositionally biased region" description="Basic and acidic residues" evidence="2">
    <location>
        <begin position="29"/>
        <end position="40"/>
    </location>
</feature>
<sequence length="961" mass="106613">MAAKPLKVSHTAASSDPLNDNIRSLETVAAEHRDEMHKQIQNENEQNENEQNEKDEDSDSGYDTGPEGENVESNADDPHRIVETKESVEVAKEFFELGKQIAEMSKDIYDVHTKVNESGANIASLLKEFEIDKKERAECSAELRQQQETMDRLLEALKKSSSEDGQMKIDLATTSDQLELCKSKIDGLTDRKKQCMKTKRQKRVRFAELNKQHKDRPSKIDKASGYAYIAHNFWLSHHADVNLTRDSVIRPYISPSMVASAHRASIKMGDAQARKLVLLDDDNPEEIISYVDRCCVALGCEALVVQGYARSELPELYTKSAVVVDWCMRGSERMPLEAALHGVIRGPSPTHNLISERTSHSNHATILKMLSTSFRAAPPKCEHLLSLARMDVWDELVQPLLSDQDKALLRVVCKSLRARYRRFTSLRILGTLGLSVSFYEHVMKMLPHEEISLKRVACESAAASGSLECLTHAHRNGCEWTEKVCTAAAAGGHLECLAYARDRGCAWSEECSTAAAKNGRLRCLKYAFDNGCEIDELACAHAVRGGNTECLLLAHDRGCQWDARTCYVALQVGDLNCLRCLIENGCAWCEHACTIAAHYGHLECMKYAHERGCELVFHACHTAATNGRTECLRYALDNCCERDALVCSYAAASGHLESLRCAHERGCGMDSTLCAVAARAGRIDCLRYAHEKGCALDLMACMYAAEHGHLDCLRYAFVHGCEPSARICAAAASGGQLHCLKYAHEKGCALEPEVCESAAAYGALPCLEYAREHGCGWTNDVCSMAAQYGHLDCLRYAHEHGCGWDSNVCVGAASCGALSCLVYAHEHGCEWTDDVCLIAAQYDHLDCLRYARENGCAWTSDTCVIAIEHESLSCAQYAYRNGCEITPRTIEAAIFHDLDLVAFQGLLDKLDETSLRVLCGREFYLEVVAGTFEYEDVLNAHLLNKGVQKELIQRTEELLGW</sequence>
<dbReference type="Proteomes" id="UP001190700">
    <property type="component" value="Unassembled WGS sequence"/>
</dbReference>
<comment type="caution">
    <text evidence="3">The sequence shown here is derived from an EMBL/GenBank/DDBJ whole genome shotgun (WGS) entry which is preliminary data.</text>
</comment>
<dbReference type="Gene3D" id="1.25.40.20">
    <property type="entry name" value="Ankyrin repeat-containing domain"/>
    <property type="match status" value="2"/>
</dbReference>
<feature type="coiled-coil region" evidence="1">
    <location>
        <begin position="136"/>
        <end position="163"/>
    </location>
</feature>
<gene>
    <name evidence="3" type="ORF">CYMTET_47244</name>
</gene>
<feature type="compositionally biased region" description="Polar residues" evidence="2">
    <location>
        <begin position="11"/>
        <end position="24"/>
    </location>
</feature>
<name>A0AAE0BWL4_9CHLO</name>
<evidence type="ECO:0000256" key="2">
    <source>
        <dbReference type="SAM" id="MobiDB-lite"/>
    </source>
</evidence>
<protein>
    <submittedName>
        <fullName evidence="3">Uncharacterized protein</fullName>
    </submittedName>
</protein>
<dbReference type="PANTHER" id="PTHR46586:SF3">
    <property type="entry name" value="ANKYRIN REPEAT-CONTAINING PROTEIN"/>
    <property type="match status" value="1"/>
</dbReference>
<keyword evidence="1" id="KW-0175">Coiled coil</keyword>
<evidence type="ECO:0000256" key="1">
    <source>
        <dbReference type="SAM" id="Coils"/>
    </source>
</evidence>
<organism evidence="3 4">
    <name type="scientific">Cymbomonas tetramitiformis</name>
    <dbReference type="NCBI Taxonomy" id="36881"/>
    <lineage>
        <taxon>Eukaryota</taxon>
        <taxon>Viridiplantae</taxon>
        <taxon>Chlorophyta</taxon>
        <taxon>Pyramimonadophyceae</taxon>
        <taxon>Pyramimonadales</taxon>
        <taxon>Pyramimonadaceae</taxon>
        <taxon>Cymbomonas</taxon>
    </lineage>
</organism>
<dbReference type="SUPFAM" id="SSF140860">
    <property type="entry name" value="Pseudo ankyrin repeat-like"/>
    <property type="match status" value="2"/>
</dbReference>
<accession>A0AAE0BWL4</accession>
<feature type="compositionally biased region" description="Acidic residues" evidence="2">
    <location>
        <begin position="45"/>
        <end position="60"/>
    </location>
</feature>
<evidence type="ECO:0000313" key="4">
    <source>
        <dbReference type="Proteomes" id="UP001190700"/>
    </source>
</evidence>
<dbReference type="InterPro" id="IPR036770">
    <property type="entry name" value="Ankyrin_rpt-contain_sf"/>
</dbReference>
<proteinExistence type="predicted"/>
<dbReference type="AlphaFoldDB" id="A0AAE0BWL4"/>